<dbReference type="SUPFAM" id="SSF103473">
    <property type="entry name" value="MFS general substrate transporter"/>
    <property type="match status" value="1"/>
</dbReference>
<dbReference type="InterPro" id="IPR036259">
    <property type="entry name" value="MFS_trans_sf"/>
</dbReference>
<feature type="transmembrane region" description="Helical" evidence="5">
    <location>
        <begin position="285"/>
        <end position="304"/>
    </location>
</feature>
<gene>
    <name evidence="7" type="ORF">AXG55_14265</name>
</gene>
<evidence type="ECO:0000313" key="8">
    <source>
        <dbReference type="Proteomes" id="UP000184731"/>
    </source>
</evidence>
<dbReference type="AlphaFoldDB" id="A0A1L4D493"/>
<dbReference type="GO" id="GO:0005886">
    <property type="term" value="C:plasma membrane"/>
    <property type="evidence" value="ECO:0007669"/>
    <property type="project" value="TreeGrafter"/>
</dbReference>
<evidence type="ECO:0000256" key="1">
    <source>
        <dbReference type="ARBA" id="ARBA00004141"/>
    </source>
</evidence>
<sequence length="417" mass="47301">MQSGALKISDPKKYTLTMILLCIGYFIDFYDLTIFSASYVNVFRDSFHIYETAEIQQLYLKISSYYTFGIFCGAVFFGIMGDKIGRTAMIRYCILLYSIAMILSVFTTSIPLFTFLRFISGAGLAAEFATSSVLINELLPTKHATRYTSLLYFCGILGGMTATYLGAISWQAMYLFGGLSGFIVYFARKKICESVVFLNLDNKVKKGNPLHLFNSFANIMKFSRLLMLIIPFQFLITIMFIYPRFMNLNGDMSSINKTLLTGFFIGNLISTITCNFIINKFKDYRIFVLANILLFSLVMPLFIYVPQNLFFVYTLFLGLLGGGLPTVWIQIVVKSYGTNLRSTASNFLFAFGRLSGILFNLIISTLLLTPQNFHFNVVIVIATIVSLVLFALFKTNNNYNSNMEYTEHNEMIKNSNN</sequence>
<accession>A0A1L4D493</accession>
<dbReference type="Proteomes" id="UP000184731">
    <property type="component" value="Chromosome"/>
</dbReference>
<feature type="transmembrane region" description="Helical" evidence="5">
    <location>
        <begin position="373"/>
        <end position="393"/>
    </location>
</feature>
<dbReference type="GO" id="GO:0046943">
    <property type="term" value="F:carboxylic acid transmembrane transporter activity"/>
    <property type="evidence" value="ECO:0007669"/>
    <property type="project" value="TreeGrafter"/>
</dbReference>
<reference evidence="7 8" key="1">
    <citation type="submission" date="2016-10" db="EMBL/GenBank/DDBJ databases">
        <title>Silvanigrella aquatica sp. nov., isolated from a freshwater lake located in the Black Forest, Germany, description of Silvanigrellaceae fam. nov., Silvanigrellales ord. nov., reclassification of the order Bdellovibrionales in the class Oligoflexia, reclassification of the families Bacteriovoracaceae and Halobacteriovoraceae in the new order Bacteriovoracales ord. nov., and reclassification of the family Pseudobacteriovoracaceae in the order Oligoflexiales.</title>
        <authorList>
            <person name="Hahn M.W."/>
            <person name="Schmidt J."/>
            <person name="Koll U."/>
            <person name="Rohde M."/>
            <person name="Verbag S."/>
            <person name="Pitt A."/>
            <person name="Nakai R."/>
            <person name="Naganuma T."/>
            <person name="Lang E."/>
        </authorList>
    </citation>
    <scope>NUCLEOTIDE SEQUENCE [LARGE SCALE GENOMIC DNA]</scope>
    <source>
        <strain evidence="7 8">MWH-Nonnen-W8red</strain>
    </source>
</reference>
<keyword evidence="2 5" id="KW-0812">Transmembrane</keyword>
<keyword evidence="8" id="KW-1185">Reference proteome</keyword>
<protein>
    <recommendedName>
        <fullName evidence="6">Major facilitator superfamily (MFS) profile domain-containing protein</fullName>
    </recommendedName>
</protein>
<dbReference type="InterPro" id="IPR011701">
    <property type="entry name" value="MFS"/>
</dbReference>
<evidence type="ECO:0000256" key="2">
    <source>
        <dbReference type="ARBA" id="ARBA00022692"/>
    </source>
</evidence>
<evidence type="ECO:0000259" key="6">
    <source>
        <dbReference type="PROSITE" id="PS50850"/>
    </source>
</evidence>
<feature type="transmembrane region" description="Helical" evidence="5">
    <location>
        <begin position="62"/>
        <end position="80"/>
    </location>
</feature>
<keyword evidence="4 5" id="KW-0472">Membrane</keyword>
<dbReference type="PANTHER" id="PTHR23508">
    <property type="entry name" value="CARBOXYLIC ACID TRANSPORTER PROTEIN HOMOLOG"/>
    <property type="match status" value="1"/>
</dbReference>
<dbReference type="InterPro" id="IPR020846">
    <property type="entry name" value="MFS_dom"/>
</dbReference>
<dbReference type="PANTHER" id="PTHR23508:SF10">
    <property type="entry name" value="CARBOXYLIC ACID TRANSPORTER PROTEIN HOMOLOG"/>
    <property type="match status" value="1"/>
</dbReference>
<organism evidence="7 8">
    <name type="scientific">Silvanigrella aquatica</name>
    <dbReference type="NCBI Taxonomy" id="1915309"/>
    <lineage>
        <taxon>Bacteria</taxon>
        <taxon>Pseudomonadati</taxon>
        <taxon>Bdellovibrionota</taxon>
        <taxon>Oligoflexia</taxon>
        <taxon>Silvanigrellales</taxon>
        <taxon>Silvanigrellaceae</taxon>
        <taxon>Silvanigrella</taxon>
    </lineage>
</organism>
<dbReference type="KEGG" id="saqi:AXG55_14265"/>
<feature type="domain" description="Major facilitator superfamily (MFS) profile" evidence="6">
    <location>
        <begin position="17"/>
        <end position="398"/>
    </location>
</feature>
<dbReference type="Pfam" id="PF07690">
    <property type="entry name" value="MFS_1"/>
    <property type="match status" value="1"/>
</dbReference>
<feature type="transmembrane region" description="Helical" evidence="5">
    <location>
        <begin position="310"/>
        <end position="333"/>
    </location>
</feature>
<dbReference type="PROSITE" id="PS50850">
    <property type="entry name" value="MFS"/>
    <property type="match status" value="1"/>
</dbReference>
<evidence type="ECO:0000256" key="3">
    <source>
        <dbReference type="ARBA" id="ARBA00022989"/>
    </source>
</evidence>
<dbReference type="STRING" id="1915309.AXG55_14265"/>
<evidence type="ECO:0000256" key="5">
    <source>
        <dbReference type="SAM" id="Phobius"/>
    </source>
</evidence>
<feature type="transmembrane region" description="Helical" evidence="5">
    <location>
        <begin position="258"/>
        <end position="278"/>
    </location>
</feature>
<feature type="transmembrane region" description="Helical" evidence="5">
    <location>
        <begin position="225"/>
        <end position="246"/>
    </location>
</feature>
<evidence type="ECO:0000256" key="4">
    <source>
        <dbReference type="ARBA" id="ARBA00023136"/>
    </source>
</evidence>
<feature type="transmembrane region" description="Helical" evidence="5">
    <location>
        <begin position="171"/>
        <end position="187"/>
    </location>
</feature>
<feature type="transmembrane region" description="Helical" evidence="5">
    <location>
        <begin position="345"/>
        <end position="367"/>
    </location>
</feature>
<feature type="transmembrane region" description="Helical" evidence="5">
    <location>
        <begin position="118"/>
        <end position="135"/>
    </location>
</feature>
<dbReference type="EMBL" id="CP017834">
    <property type="protein sequence ID" value="APJ04992.1"/>
    <property type="molecule type" value="Genomic_DNA"/>
</dbReference>
<proteinExistence type="predicted"/>
<feature type="transmembrane region" description="Helical" evidence="5">
    <location>
        <begin position="92"/>
        <end position="112"/>
    </location>
</feature>
<feature type="transmembrane region" description="Helical" evidence="5">
    <location>
        <begin position="16"/>
        <end position="42"/>
    </location>
</feature>
<name>A0A1L4D493_9BACT</name>
<dbReference type="Gene3D" id="1.20.1250.20">
    <property type="entry name" value="MFS general substrate transporter like domains"/>
    <property type="match status" value="2"/>
</dbReference>
<feature type="transmembrane region" description="Helical" evidence="5">
    <location>
        <begin position="147"/>
        <end position="165"/>
    </location>
</feature>
<keyword evidence="3 5" id="KW-1133">Transmembrane helix</keyword>
<comment type="subcellular location">
    <subcellularLocation>
        <location evidence="1">Membrane</location>
        <topology evidence="1">Multi-pass membrane protein</topology>
    </subcellularLocation>
</comment>
<evidence type="ECO:0000313" key="7">
    <source>
        <dbReference type="EMBL" id="APJ04992.1"/>
    </source>
</evidence>